<dbReference type="Pfam" id="PF16124">
    <property type="entry name" value="RecQ_Zn_bind"/>
    <property type="match status" value="1"/>
</dbReference>
<keyword evidence="6" id="KW-0227">DNA damage</keyword>
<dbReference type="GO" id="GO:0005737">
    <property type="term" value="C:cytoplasm"/>
    <property type="evidence" value="ECO:0007669"/>
    <property type="project" value="TreeGrafter"/>
</dbReference>
<dbReference type="Pfam" id="PF09382">
    <property type="entry name" value="RQC"/>
    <property type="match status" value="1"/>
</dbReference>
<dbReference type="GO" id="GO:0006281">
    <property type="term" value="P:DNA repair"/>
    <property type="evidence" value="ECO:0007669"/>
    <property type="project" value="UniProtKB-KW"/>
</dbReference>
<proteinExistence type="inferred from homology"/>
<dbReference type="InterPro" id="IPR011545">
    <property type="entry name" value="DEAD/DEAH_box_helicase_dom"/>
</dbReference>
<evidence type="ECO:0000256" key="16">
    <source>
        <dbReference type="NCBIfam" id="TIGR01389"/>
    </source>
</evidence>
<dbReference type="SMART" id="SM00341">
    <property type="entry name" value="HRDC"/>
    <property type="match status" value="1"/>
</dbReference>
<comment type="catalytic activity">
    <reaction evidence="15">
        <text>Couples ATP hydrolysis with the unwinding of duplex DNA by translocating in the 3'-5' direction.</text>
        <dbReference type="EC" id="5.6.2.4"/>
    </reaction>
</comment>
<dbReference type="FunFam" id="3.40.50.300:FF:001389">
    <property type="entry name" value="ATP-dependent DNA helicase RecQ"/>
    <property type="match status" value="1"/>
</dbReference>
<evidence type="ECO:0000256" key="3">
    <source>
        <dbReference type="ARBA" id="ARBA00005446"/>
    </source>
</evidence>
<comment type="cofactor">
    <cofactor evidence="2">
        <name>Zn(2+)</name>
        <dbReference type="ChEBI" id="CHEBI:29105"/>
    </cofactor>
</comment>
<dbReference type="GO" id="GO:0030894">
    <property type="term" value="C:replisome"/>
    <property type="evidence" value="ECO:0007669"/>
    <property type="project" value="TreeGrafter"/>
</dbReference>
<feature type="region of interest" description="Disordered" evidence="17">
    <location>
        <begin position="518"/>
        <end position="545"/>
    </location>
</feature>
<dbReference type="KEGG" id="pzu:PHZ_c3361"/>
<evidence type="ECO:0000259" key="20">
    <source>
        <dbReference type="PROSITE" id="PS51194"/>
    </source>
</evidence>
<dbReference type="Pfam" id="PF00270">
    <property type="entry name" value="DEAD"/>
    <property type="match status" value="1"/>
</dbReference>
<evidence type="ECO:0000256" key="17">
    <source>
        <dbReference type="SAM" id="MobiDB-lite"/>
    </source>
</evidence>
<keyword evidence="4" id="KW-0479">Metal-binding</keyword>
<dbReference type="Gene3D" id="3.40.50.300">
    <property type="entry name" value="P-loop containing nucleotide triphosphate hydrolases"/>
    <property type="match status" value="2"/>
</dbReference>
<dbReference type="InterPro" id="IPR036388">
    <property type="entry name" value="WH-like_DNA-bd_sf"/>
</dbReference>
<evidence type="ECO:0000256" key="1">
    <source>
        <dbReference type="ARBA" id="ARBA00001946"/>
    </source>
</evidence>
<dbReference type="PROSITE" id="PS50967">
    <property type="entry name" value="HRDC"/>
    <property type="match status" value="1"/>
</dbReference>
<dbReference type="SUPFAM" id="SSF52540">
    <property type="entry name" value="P-loop containing nucleoside triphosphate hydrolases"/>
    <property type="match status" value="1"/>
</dbReference>
<evidence type="ECO:0000256" key="10">
    <source>
        <dbReference type="ARBA" id="ARBA00022840"/>
    </source>
</evidence>
<dbReference type="InterPro" id="IPR018982">
    <property type="entry name" value="RQC_domain"/>
</dbReference>
<dbReference type="InterPro" id="IPR010997">
    <property type="entry name" value="HRDC-like_sf"/>
</dbReference>
<dbReference type="AlphaFoldDB" id="B4RBC5"/>
<dbReference type="InterPro" id="IPR044876">
    <property type="entry name" value="HRDC_dom_sf"/>
</dbReference>
<evidence type="ECO:0000256" key="12">
    <source>
        <dbReference type="ARBA" id="ARBA00023172"/>
    </source>
</evidence>
<dbReference type="GO" id="GO:0043590">
    <property type="term" value="C:bacterial nucleoid"/>
    <property type="evidence" value="ECO:0007669"/>
    <property type="project" value="TreeGrafter"/>
</dbReference>
<evidence type="ECO:0000256" key="7">
    <source>
        <dbReference type="ARBA" id="ARBA00022801"/>
    </source>
</evidence>
<keyword evidence="11" id="KW-0238">DNA-binding</keyword>
<dbReference type="SUPFAM" id="SSF46785">
    <property type="entry name" value="Winged helix' DNA-binding domain"/>
    <property type="match status" value="1"/>
</dbReference>
<keyword evidence="10" id="KW-0067">ATP-binding</keyword>
<dbReference type="InterPro" id="IPR002121">
    <property type="entry name" value="HRDC_dom"/>
</dbReference>
<dbReference type="PANTHER" id="PTHR13710">
    <property type="entry name" value="DNA HELICASE RECQ FAMILY MEMBER"/>
    <property type="match status" value="1"/>
</dbReference>
<dbReference type="PROSITE" id="PS51192">
    <property type="entry name" value="HELICASE_ATP_BIND_1"/>
    <property type="match status" value="1"/>
</dbReference>
<evidence type="ECO:0000259" key="18">
    <source>
        <dbReference type="PROSITE" id="PS50967"/>
    </source>
</evidence>
<dbReference type="NCBIfam" id="TIGR00614">
    <property type="entry name" value="recQ_fam"/>
    <property type="match status" value="1"/>
</dbReference>
<reference evidence="21 22" key="1">
    <citation type="journal article" date="2008" name="BMC Genomics">
        <title>Complete genome of Phenylobacterium zucineum - a novel facultative intracellular bacterium isolated from human erythroleukemia cell line K562.</title>
        <authorList>
            <person name="Luo Y."/>
            <person name="Xu X."/>
            <person name="Ding Z."/>
            <person name="Liu Z."/>
            <person name="Zhang B."/>
            <person name="Yan Z."/>
            <person name="Sun J."/>
            <person name="Hu S."/>
            <person name="Hu X."/>
        </authorList>
    </citation>
    <scope>NUCLEOTIDE SEQUENCE [LARGE SCALE GENOMIC DNA]</scope>
    <source>
        <strain evidence="21 22">HLK1</strain>
    </source>
</reference>
<name>B4RBC5_PHEZH</name>
<comment type="cofactor">
    <cofactor evidence="1">
        <name>Mg(2+)</name>
        <dbReference type="ChEBI" id="CHEBI:18420"/>
    </cofactor>
</comment>
<dbReference type="GO" id="GO:0006260">
    <property type="term" value="P:DNA replication"/>
    <property type="evidence" value="ECO:0007669"/>
    <property type="project" value="InterPro"/>
</dbReference>
<evidence type="ECO:0000259" key="19">
    <source>
        <dbReference type="PROSITE" id="PS51192"/>
    </source>
</evidence>
<dbReference type="InterPro" id="IPR032284">
    <property type="entry name" value="RecQ_Zn-bd"/>
</dbReference>
<dbReference type="OrthoDB" id="9760034at2"/>
<dbReference type="GO" id="GO:0009378">
    <property type="term" value="F:four-way junction helicase activity"/>
    <property type="evidence" value="ECO:0007669"/>
    <property type="project" value="TreeGrafter"/>
</dbReference>
<evidence type="ECO:0000256" key="14">
    <source>
        <dbReference type="ARBA" id="ARBA00023235"/>
    </source>
</evidence>
<evidence type="ECO:0000256" key="11">
    <source>
        <dbReference type="ARBA" id="ARBA00023125"/>
    </source>
</evidence>
<dbReference type="EMBL" id="CP000747">
    <property type="protein sequence ID" value="ACG79770.1"/>
    <property type="molecule type" value="Genomic_DNA"/>
</dbReference>
<dbReference type="InterPro" id="IPR001650">
    <property type="entry name" value="Helicase_C-like"/>
</dbReference>
<keyword evidence="9" id="KW-0862">Zinc</keyword>
<keyword evidence="12" id="KW-0233">DNA recombination</keyword>
<keyword evidence="14" id="KW-0413">Isomerase</keyword>
<protein>
    <recommendedName>
        <fullName evidence="16">DNA helicase RecQ</fullName>
        <ecNumber evidence="16">5.6.2.4</ecNumber>
    </recommendedName>
</protein>
<dbReference type="Pfam" id="PF00570">
    <property type="entry name" value="HRDC"/>
    <property type="match status" value="1"/>
</dbReference>
<dbReference type="RefSeq" id="WP_012523908.1">
    <property type="nucleotide sequence ID" value="NC_011144.1"/>
</dbReference>
<evidence type="ECO:0000313" key="21">
    <source>
        <dbReference type="EMBL" id="ACG79770.1"/>
    </source>
</evidence>
<comment type="similarity">
    <text evidence="3">Belongs to the helicase family. RecQ subfamily.</text>
</comment>
<evidence type="ECO:0000256" key="2">
    <source>
        <dbReference type="ARBA" id="ARBA00001947"/>
    </source>
</evidence>
<organism evidence="21 22">
    <name type="scientific">Phenylobacterium zucineum (strain HLK1)</name>
    <dbReference type="NCBI Taxonomy" id="450851"/>
    <lineage>
        <taxon>Bacteria</taxon>
        <taxon>Pseudomonadati</taxon>
        <taxon>Pseudomonadota</taxon>
        <taxon>Alphaproteobacteria</taxon>
        <taxon>Caulobacterales</taxon>
        <taxon>Caulobacteraceae</taxon>
        <taxon>Phenylobacterium</taxon>
    </lineage>
</organism>
<evidence type="ECO:0000256" key="8">
    <source>
        <dbReference type="ARBA" id="ARBA00022806"/>
    </source>
</evidence>
<dbReference type="GO" id="GO:0043138">
    <property type="term" value="F:3'-5' DNA helicase activity"/>
    <property type="evidence" value="ECO:0007669"/>
    <property type="project" value="UniProtKB-EC"/>
</dbReference>
<gene>
    <name evidence="21" type="primary">recQ</name>
    <name evidence="21" type="ordered locus">PHZ_c3361</name>
</gene>
<dbReference type="GO" id="GO:0009432">
    <property type="term" value="P:SOS response"/>
    <property type="evidence" value="ECO:0007669"/>
    <property type="project" value="UniProtKB-UniRule"/>
</dbReference>
<dbReference type="GO" id="GO:0003677">
    <property type="term" value="F:DNA binding"/>
    <property type="evidence" value="ECO:0007669"/>
    <property type="project" value="UniProtKB-KW"/>
</dbReference>
<dbReference type="InterPro" id="IPR014001">
    <property type="entry name" value="Helicase_ATP-bd"/>
</dbReference>
<evidence type="ECO:0000256" key="6">
    <source>
        <dbReference type="ARBA" id="ARBA00022763"/>
    </source>
</evidence>
<dbReference type="GO" id="GO:0016787">
    <property type="term" value="F:hydrolase activity"/>
    <property type="evidence" value="ECO:0007669"/>
    <property type="project" value="UniProtKB-KW"/>
</dbReference>
<keyword evidence="8 21" id="KW-0347">Helicase</keyword>
<dbReference type="SMART" id="SM00490">
    <property type="entry name" value="HELICc"/>
    <property type="match status" value="1"/>
</dbReference>
<dbReference type="PANTHER" id="PTHR13710:SF105">
    <property type="entry name" value="ATP-DEPENDENT DNA HELICASE Q1"/>
    <property type="match status" value="1"/>
</dbReference>
<dbReference type="STRING" id="450851.PHZ_c3361"/>
<dbReference type="SUPFAM" id="SSF47819">
    <property type="entry name" value="HRDC-like"/>
    <property type="match status" value="1"/>
</dbReference>
<dbReference type="SMART" id="SM00956">
    <property type="entry name" value="RQC"/>
    <property type="match status" value="1"/>
</dbReference>
<dbReference type="InterPro" id="IPR036390">
    <property type="entry name" value="WH_DNA-bd_sf"/>
</dbReference>
<dbReference type="SMART" id="SM00487">
    <property type="entry name" value="DEXDc"/>
    <property type="match status" value="1"/>
</dbReference>
<dbReference type="GO" id="GO:0005524">
    <property type="term" value="F:ATP binding"/>
    <property type="evidence" value="ECO:0007669"/>
    <property type="project" value="UniProtKB-KW"/>
</dbReference>
<dbReference type="CDD" id="cd17920">
    <property type="entry name" value="DEXHc_RecQ"/>
    <property type="match status" value="1"/>
</dbReference>
<dbReference type="Gene3D" id="1.10.10.10">
    <property type="entry name" value="Winged helix-like DNA-binding domain superfamily/Winged helix DNA-binding domain"/>
    <property type="match status" value="1"/>
</dbReference>
<evidence type="ECO:0000313" key="22">
    <source>
        <dbReference type="Proteomes" id="UP000001868"/>
    </source>
</evidence>
<dbReference type="HOGENOM" id="CLU_001103_14_3_5"/>
<dbReference type="InterPro" id="IPR027417">
    <property type="entry name" value="P-loop_NTPase"/>
</dbReference>
<dbReference type="NCBIfam" id="TIGR01389">
    <property type="entry name" value="recQ"/>
    <property type="match status" value="1"/>
</dbReference>
<keyword evidence="22" id="KW-1185">Reference proteome</keyword>
<feature type="domain" description="Helicase C-terminal" evidence="20">
    <location>
        <begin position="230"/>
        <end position="377"/>
    </location>
</feature>
<evidence type="ECO:0000256" key="4">
    <source>
        <dbReference type="ARBA" id="ARBA00022723"/>
    </source>
</evidence>
<dbReference type="Proteomes" id="UP000001868">
    <property type="component" value="Chromosome"/>
</dbReference>
<evidence type="ECO:0000256" key="5">
    <source>
        <dbReference type="ARBA" id="ARBA00022741"/>
    </source>
</evidence>
<dbReference type="EC" id="5.6.2.4" evidence="16"/>
<keyword evidence="13" id="KW-0234">DNA repair</keyword>
<dbReference type="PROSITE" id="PS51194">
    <property type="entry name" value="HELICASE_CTER"/>
    <property type="match status" value="1"/>
</dbReference>
<sequence>MPPAVAEAQLPPLDRAREILRRTFGHQDFRGLQAQVIAEVLAGRSALAVLPTGGGKSLCYQIPALVRPGLGLVVSPLIALMTDQVAALQQSGVAAARLDSNIDLHERTETWRRIERGELDLLYVSPEGLMQPAMLDRLKKTPLALVAIDEAHCVSQWGHDFRPEYRMLGRLAELFPEVPRLAVTATADARTREDIRGELRLEGAREFVASFARPELILSAERKKGSKEKRVVELVTARPERSGVVYAGSRDGTEKLAQALRDAGAPALAYHAGLDRRLREQRLEEFLEADAAVMVATIAFGMGVDKPDVRFVIHADPPASIEAYWQEVGRAGRDGEPAEGITLYGSADLAWALRRIGEREVDEAVKQVQVRKVRQLYAMLDGVACRAASVRRYFGEEGVTPCGQCDLCVSPPETVDMTEAAQKALSAAHRLGGRFGRGRLVDHLLGKTKDVTDHEASLSTYGIGQELSLAQWRDLTEQLLFEGLLREDPNDGRPLVGIGDAEAVRAVFRGERRVAMRRPAEGYDASTRSGRPRRKAKAPPLSPHDAPLFQALKAWRAGEAKAQHVPPYVIFHDATLAAIAQARPGSRAALALIGGVGEAKLAHYGEAVLEVVGAFES</sequence>
<evidence type="ECO:0000256" key="15">
    <source>
        <dbReference type="ARBA" id="ARBA00034617"/>
    </source>
</evidence>
<dbReference type="Pfam" id="PF00271">
    <property type="entry name" value="Helicase_C"/>
    <property type="match status" value="1"/>
</dbReference>
<dbReference type="eggNOG" id="COG0514">
    <property type="taxonomic scope" value="Bacteria"/>
</dbReference>
<evidence type="ECO:0000256" key="9">
    <source>
        <dbReference type="ARBA" id="ARBA00022833"/>
    </source>
</evidence>
<evidence type="ECO:0000256" key="13">
    <source>
        <dbReference type="ARBA" id="ARBA00023204"/>
    </source>
</evidence>
<dbReference type="GO" id="GO:0046872">
    <property type="term" value="F:metal ion binding"/>
    <property type="evidence" value="ECO:0007669"/>
    <property type="project" value="UniProtKB-KW"/>
</dbReference>
<feature type="domain" description="Helicase ATP-binding" evidence="19">
    <location>
        <begin position="37"/>
        <end position="205"/>
    </location>
</feature>
<feature type="domain" description="HRDC" evidence="18">
    <location>
        <begin position="542"/>
        <end position="617"/>
    </location>
</feature>
<dbReference type="InterPro" id="IPR004589">
    <property type="entry name" value="DNA_helicase_ATP-dep_RecQ"/>
</dbReference>
<dbReference type="Gene3D" id="1.10.150.80">
    <property type="entry name" value="HRDC domain"/>
    <property type="match status" value="1"/>
</dbReference>
<accession>B4RBC5</accession>
<keyword evidence="5" id="KW-0547">Nucleotide-binding</keyword>
<dbReference type="InterPro" id="IPR006293">
    <property type="entry name" value="DNA_helicase_ATP-dep_RecQ_bac"/>
</dbReference>
<dbReference type="GO" id="GO:0006310">
    <property type="term" value="P:DNA recombination"/>
    <property type="evidence" value="ECO:0007669"/>
    <property type="project" value="UniProtKB-UniRule"/>
</dbReference>
<keyword evidence="7" id="KW-0378">Hydrolase</keyword>